<name>A0A7W9WLL9_9ACTN</name>
<proteinExistence type="predicted"/>
<keyword evidence="2" id="KW-1185">Reference proteome</keyword>
<accession>A0A7W9WLL9</accession>
<sequence>MRGAVDPHEARVDGVETCFSHVGLRGDPVRRALKALLER</sequence>
<dbReference type="EMBL" id="JACHGV010000013">
    <property type="protein sequence ID" value="MBB6080765.1"/>
    <property type="molecule type" value="Genomic_DNA"/>
</dbReference>
<dbReference type="Proteomes" id="UP000591537">
    <property type="component" value="Unassembled WGS sequence"/>
</dbReference>
<evidence type="ECO:0000313" key="1">
    <source>
        <dbReference type="EMBL" id="MBB6080765.1"/>
    </source>
</evidence>
<organism evidence="1 2">
    <name type="scientific">Streptomyces paradoxus</name>
    <dbReference type="NCBI Taxonomy" id="66375"/>
    <lineage>
        <taxon>Bacteria</taxon>
        <taxon>Bacillati</taxon>
        <taxon>Actinomycetota</taxon>
        <taxon>Actinomycetes</taxon>
        <taxon>Kitasatosporales</taxon>
        <taxon>Streptomycetaceae</taxon>
        <taxon>Streptomyces</taxon>
    </lineage>
</organism>
<gene>
    <name evidence="1" type="ORF">HNR57_006716</name>
</gene>
<reference evidence="1 2" key="1">
    <citation type="submission" date="2020-08" db="EMBL/GenBank/DDBJ databases">
        <title>Genomic Encyclopedia of Type Strains, Phase IV (KMG-IV): sequencing the most valuable type-strain genomes for metagenomic binning, comparative biology and taxonomic classification.</title>
        <authorList>
            <person name="Goeker M."/>
        </authorList>
    </citation>
    <scope>NUCLEOTIDE SEQUENCE [LARGE SCALE GENOMIC DNA]</scope>
    <source>
        <strain evidence="1 2">DSM 43350</strain>
    </source>
</reference>
<dbReference type="AlphaFoldDB" id="A0A7W9WLL9"/>
<comment type="caution">
    <text evidence="1">The sequence shown here is derived from an EMBL/GenBank/DDBJ whole genome shotgun (WGS) entry which is preliminary data.</text>
</comment>
<protein>
    <submittedName>
        <fullName evidence="1">Uncharacterized protein</fullName>
    </submittedName>
</protein>
<evidence type="ECO:0000313" key="2">
    <source>
        <dbReference type="Proteomes" id="UP000591537"/>
    </source>
</evidence>